<keyword evidence="3" id="KW-0808">Transferase</keyword>
<keyword evidence="4" id="KW-1185">Reference proteome</keyword>
<feature type="domain" description="Glycosyltransferase 2-like" evidence="2">
    <location>
        <begin position="4"/>
        <end position="154"/>
    </location>
</feature>
<protein>
    <submittedName>
        <fullName evidence="3">Glycosyl transferase family 2</fullName>
    </submittedName>
</protein>
<dbReference type="InterPro" id="IPR001173">
    <property type="entry name" value="Glyco_trans_2-like"/>
</dbReference>
<sequence length="302" mass="34660">MKVSVVIPTHNRANLLKNAVDSVIKQTYKNLEIIIVSDGSTDETEVLLSEYKRVDSRIKAIHYYPNKGGNYARNLGIKNSTGEYVAFLDDDDEWMEKKIELQIKQFTNNPKLGLIYSGTEITYTQYGISYESIPKKTGDLSKDILISNYIGTTSCVIVKKEILNLVGGFDTALKAKQDYDLWIRVCQHASVGAVKEALVKYKNSNTTNQISDDIHKYIKSMNYINNKYKYLYSKISDEILTKHKQSSYMFLVKTALRNNNKVIARKYSKKLLTKYPSLKTFSLHISTFFSYSFILKIRALKK</sequence>
<dbReference type="InterPro" id="IPR029044">
    <property type="entry name" value="Nucleotide-diphossugar_trans"/>
</dbReference>
<gene>
    <name evidence="3" type="ORF">SAMN05421807_104173</name>
</gene>
<dbReference type="PANTHER" id="PTHR22916:SF3">
    <property type="entry name" value="UDP-GLCNAC:BETAGAL BETA-1,3-N-ACETYLGLUCOSAMINYLTRANSFERASE-LIKE PROTEIN 1"/>
    <property type="match status" value="1"/>
</dbReference>
<comment type="similarity">
    <text evidence="1">Belongs to the glycosyltransferase 2 family.</text>
</comment>
<dbReference type="GO" id="GO:0016758">
    <property type="term" value="F:hexosyltransferase activity"/>
    <property type="evidence" value="ECO:0007669"/>
    <property type="project" value="UniProtKB-ARBA"/>
</dbReference>
<dbReference type="CDD" id="cd00761">
    <property type="entry name" value="Glyco_tranf_GTA_type"/>
    <property type="match status" value="1"/>
</dbReference>
<organism evidence="3 4">
    <name type="scientific">Virgibacillus chiguensis</name>
    <dbReference type="NCBI Taxonomy" id="411959"/>
    <lineage>
        <taxon>Bacteria</taxon>
        <taxon>Bacillati</taxon>
        <taxon>Bacillota</taxon>
        <taxon>Bacilli</taxon>
        <taxon>Bacillales</taxon>
        <taxon>Bacillaceae</taxon>
        <taxon>Virgibacillus</taxon>
    </lineage>
</organism>
<dbReference type="SUPFAM" id="SSF53448">
    <property type="entry name" value="Nucleotide-diphospho-sugar transferases"/>
    <property type="match status" value="1"/>
</dbReference>
<dbReference type="Pfam" id="PF00535">
    <property type="entry name" value="Glycos_transf_2"/>
    <property type="match status" value="1"/>
</dbReference>
<dbReference type="PANTHER" id="PTHR22916">
    <property type="entry name" value="GLYCOSYLTRANSFERASE"/>
    <property type="match status" value="1"/>
</dbReference>
<evidence type="ECO:0000256" key="1">
    <source>
        <dbReference type="ARBA" id="ARBA00006739"/>
    </source>
</evidence>
<proteinExistence type="inferred from homology"/>
<dbReference type="Proteomes" id="UP000184079">
    <property type="component" value="Unassembled WGS sequence"/>
</dbReference>
<dbReference type="RefSeq" id="WP_073006529.1">
    <property type="nucleotide sequence ID" value="NZ_FQXD01000004.1"/>
</dbReference>
<dbReference type="Gene3D" id="3.90.550.10">
    <property type="entry name" value="Spore Coat Polysaccharide Biosynthesis Protein SpsA, Chain A"/>
    <property type="match status" value="1"/>
</dbReference>
<dbReference type="EMBL" id="FQXD01000004">
    <property type="protein sequence ID" value="SHH14430.1"/>
    <property type="molecule type" value="Genomic_DNA"/>
</dbReference>
<evidence type="ECO:0000313" key="4">
    <source>
        <dbReference type="Proteomes" id="UP000184079"/>
    </source>
</evidence>
<reference evidence="4" key="1">
    <citation type="submission" date="2016-11" db="EMBL/GenBank/DDBJ databases">
        <authorList>
            <person name="Varghese N."/>
            <person name="Submissions S."/>
        </authorList>
    </citation>
    <scope>NUCLEOTIDE SEQUENCE [LARGE SCALE GENOMIC DNA]</scope>
    <source>
        <strain evidence="4">CGMCC 1.6496</strain>
    </source>
</reference>
<accession>A0A1M5QKY7</accession>
<evidence type="ECO:0000313" key="3">
    <source>
        <dbReference type="EMBL" id="SHH14430.1"/>
    </source>
</evidence>
<dbReference type="AlphaFoldDB" id="A0A1M5QKY7"/>
<evidence type="ECO:0000259" key="2">
    <source>
        <dbReference type="Pfam" id="PF00535"/>
    </source>
</evidence>
<dbReference type="OrthoDB" id="396512at2"/>
<name>A0A1M5QKY7_9BACI</name>